<dbReference type="HOGENOM" id="CLU_405636_0_0_1"/>
<dbReference type="OMA" id="RAFIRFE"/>
<evidence type="ECO:0000313" key="13">
    <source>
        <dbReference type="EMBL" id="EDV23476.1"/>
    </source>
</evidence>
<keyword evidence="7 12" id="KW-0406">Ion transport</keyword>
<keyword evidence="4 12" id="KW-0812">Transmembrane</keyword>
<keyword evidence="8" id="KW-0472">Membrane</keyword>
<dbReference type="KEGG" id="tad:TRIADDRAFT_58138"/>
<keyword evidence="11 12" id="KW-0407">Ion channel</keyword>
<dbReference type="EMBL" id="DS985247">
    <property type="protein sequence ID" value="EDV23476.1"/>
    <property type="molecule type" value="Genomic_DNA"/>
</dbReference>
<dbReference type="PhylomeDB" id="B3S0Z3"/>
<dbReference type="RefSeq" id="XP_002114386.1">
    <property type="nucleotide sequence ID" value="XM_002114350.1"/>
</dbReference>
<evidence type="ECO:0000256" key="5">
    <source>
        <dbReference type="ARBA" id="ARBA00022989"/>
    </source>
</evidence>
<evidence type="ECO:0000256" key="7">
    <source>
        <dbReference type="ARBA" id="ARBA00023065"/>
    </source>
</evidence>
<proteinExistence type="inferred from homology"/>
<accession>B3S0Z3</accession>
<keyword evidence="2 12" id="KW-0813">Transport</keyword>
<keyword evidence="5" id="KW-1133">Transmembrane helix</keyword>
<evidence type="ECO:0000256" key="10">
    <source>
        <dbReference type="ARBA" id="ARBA00023201"/>
    </source>
</evidence>
<keyword evidence="9" id="KW-0325">Glycoprotein</keyword>
<reference evidence="13 14" key="1">
    <citation type="journal article" date="2008" name="Nature">
        <title>The Trichoplax genome and the nature of placozoans.</title>
        <authorList>
            <person name="Srivastava M."/>
            <person name="Begovic E."/>
            <person name="Chapman J."/>
            <person name="Putnam N.H."/>
            <person name="Hellsten U."/>
            <person name="Kawashima T."/>
            <person name="Kuo A."/>
            <person name="Mitros T."/>
            <person name="Salamov A."/>
            <person name="Carpenter M.L."/>
            <person name="Signorovitch A.Y."/>
            <person name="Moreno M.A."/>
            <person name="Kamm K."/>
            <person name="Grimwood J."/>
            <person name="Schmutz J."/>
            <person name="Shapiro H."/>
            <person name="Grigoriev I.V."/>
            <person name="Buss L.W."/>
            <person name="Schierwater B."/>
            <person name="Dellaporta S.L."/>
            <person name="Rokhsar D.S."/>
        </authorList>
    </citation>
    <scope>NUCLEOTIDE SEQUENCE [LARGE SCALE GENOMIC DNA]</scope>
    <source>
        <strain evidence="13 14">Grell-BS-1999</strain>
    </source>
</reference>
<evidence type="ECO:0000256" key="2">
    <source>
        <dbReference type="ARBA" id="ARBA00022448"/>
    </source>
</evidence>
<gene>
    <name evidence="13" type="ORF">TRIADDRAFT_58138</name>
</gene>
<dbReference type="OrthoDB" id="6021021at2759"/>
<evidence type="ECO:0000256" key="11">
    <source>
        <dbReference type="ARBA" id="ARBA00023303"/>
    </source>
</evidence>
<dbReference type="Gene3D" id="1.10.287.820">
    <property type="entry name" value="Acid-sensing ion channel domain"/>
    <property type="match status" value="1"/>
</dbReference>
<keyword evidence="10 12" id="KW-0739">Sodium transport</keyword>
<dbReference type="Pfam" id="PF00858">
    <property type="entry name" value="ASC"/>
    <property type="match status" value="1"/>
</dbReference>
<dbReference type="CTD" id="6755271"/>
<dbReference type="PANTHER" id="PTHR11690:SF222">
    <property type="entry name" value="AMILORIDE-SENSITIVE SODIUM CHANNEL SUBUNIT GAMMA"/>
    <property type="match status" value="1"/>
</dbReference>
<evidence type="ECO:0000256" key="12">
    <source>
        <dbReference type="RuleBase" id="RU000679"/>
    </source>
</evidence>
<dbReference type="AlphaFoldDB" id="B3S0Z3"/>
<comment type="subcellular location">
    <subcellularLocation>
        <location evidence="1">Membrane</location>
        <topology evidence="1">Multi-pass membrane protein</topology>
    </subcellularLocation>
</comment>
<dbReference type="GO" id="GO:0015280">
    <property type="term" value="F:ligand-gated sodium channel activity"/>
    <property type="evidence" value="ECO:0000318"/>
    <property type="project" value="GO_Central"/>
</dbReference>
<evidence type="ECO:0000256" key="3">
    <source>
        <dbReference type="ARBA" id="ARBA00022461"/>
    </source>
</evidence>
<evidence type="ECO:0000256" key="6">
    <source>
        <dbReference type="ARBA" id="ARBA00023053"/>
    </source>
</evidence>
<keyword evidence="3 12" id="KW-0894">Sodium channel</keyword>
<evidence type="ECO:0000256" key="1">
    <source>
        <dbReference type="ARBA" id="ARBA00004141"/>
    </source>
</evidence>
<name>B3S0Z3_TRIAD</name>
<dbReference type="PRINTS" id="PR01078">
    <property type="entry name" value="AMINACHANNEL"/>
</dbReference>
<organism evidence="13 14">
    <name type="scientific">Trichoplax adhaerens</name>
    <name type="common">Trichoplax reptans</name>
    <dbReference type="NCBI Taxonomy" id="10228"/>
    <lineage>
        <taxon>Eukaryota</taxon>
        <taxon>Metazoa</taxon>
        <taxon>Placozoa</taxon>
        <taxon>Uniplacotomia</taxon>
        <taxon>Trichoplacea</taxon>
        <taxon>Trichoplacidae</taxon>
        <taxon>Trichoplax</taxon>
    </lineage>
</organism>
<dbReference type="InterPro" id="IPR001873">
    <property type="entry name" value="ENaC"/>
</dbReference>
<evidence type="ECO:0000313" key="14">
    <source>
        <dbReference type="Proteomes" id="UP000009022"/>
    </source>
</evidence>
<dbReference type="STRING" id="10228.B3S0Z3"/>
<dbReference type="GeneID" id="6755271"/>
<evidence type="ECO:0000256" key="9">
    <source>
        <dbReference type="ARBA" id="ARBA00023180"/>
    </source>
</evidence>
<evidence type="ECO:0000256" key="4">
    <source>
        <dbReference type="ARBA" id="ARBA00022692"/>
    </source>
</evidence>
<dbReference type="FunFam" id="1.10.287.770:FF:000001">
    <property type="entry name" value="Acid-sensing ion channel subunit 1"/>
    <property type="match status" value="1"/>
</dbReference>
<protein>
    <submittedName>
        <fullName evidence="13">Uncharacterized protein</fullName>
    </submittedName>
</protein>
<dbReference type="eggNOG" id="KOG4294">
    <property type="taxonomic scope" value="Eukaryota"/>
</dbReference>
<dbReference type="Gene3D" id="2.60.470.10">
    <property type="entry name" value="Acid-sensing ion channels like domains"/>
    <property type="match status" value="1"/>
</dbReference>
<sequence length="678" mass="78703">MNEELNEGSEKPITSSLYTKNFKVKTGKEFKDDLLTPKDQEDYSVFEKIELTTPSSPNAKDSKFEIEKEYQYHQEDRSVFKAVKQPIPSLSCIESSKVKRDKVFENVLLTPGDDQEDYPAVEKVKHPMLSLACAESSKVKADKEFEDIILTPYDDNDDSSVFEEANQTTVSASYAENLHISTKDKFEFSDDSNYDDRFALQTSCNGIIRIFGRGGRVRHAVWFLLTLTMTILCIITCVQRYDYLFTYPTNTAINYTVSKKLKFPAVSVCNFNRFRFSSLEYGDWHRIGYLVNLFTTTDNNQIFTGLNGKTGKEWNDYLKNISFELYDNITFDITQFLNVKSNQAEVFIKHCTWNDGRQPCSIENFTRIYTDYGSCFTFNAGVDAPILYQKRPGSRYGLKLILNIEEEEYTHLNPDPDIGIKFRVHNQFEPPDINAEGIAVPPGYHAYTKLLYTESDFLKPPWGNCGQKKLKYFKSYSRASCQLECLADSYRRRCDCRTPYMPGSSPICSPEHIKKCVTKYLGLSTPENFTCNCPNDCRIKSFNPHVTYAEIPLRQTSRFAAHRYGLNELEIDFLKYNNISMGEYIRDNYVFLDLFYDDLSYTTFKEKKAYDVNQFISDIGGQLGLFLGGSFLTFWEIFEWSQIKSFLVIRKIIHEYKKGRRRTRRRFNSTPEDTERLL</sequence>
<dbReference type="InParanoid" id="B3S0Z3"/>
<comment type="similarity">
    <text evidence="12">Belongs to the amiloride-sensitive sodium channel (TC 1.A.6) family.</text>
</comment>
<dbReference type="Proteomes" id="UP000009022">
    <property type="component" value="Unassembled WGS sequence"/>
</dbReference>
<keyword evidence="6" id="KW-0915">Sodium</keyword>
<dbReference type="GO" id="GO:0005886">
    <property type="term" value="C:plasma membrane"/>
    <property type="evidence" value="ECO:0000318"/>
    <property type="project" value="GO_Central"/>
</dbReference>
<keyword evidence="14" id="KW-1185">Reference proteome</keyword>
<dbReference type="GO" id="GO:0035725">
    <property type="term" value="P:sodium ion transmembrane transport"/>
    <property type="evidence" value="ECO:0000318"/>
    <property type="project" value="GO_Central"/>
</dbReference>
<dbReference type="PANTHER" id="PTHR11690">
    <property type="entry name" value="AMILORIDE-SENSITIVE SODIUM CHANNEL-RELATED"/>
    <property type="match status" value="1"/>
</dbReference>
<evidence type="ECO:0000256" key="8">
    <source>
        <dbReference type="ARBA" id="ARBA00023136"/>
    </source>
</evidence>